<dbReference type="Proteomes" id="UP000002051">
    <property type="component" value="Chromosome 6"/>
</dbReference>
<evidence type="ECO:0000313" key="9">
    <source>
        <dbReference type="Proteomes" id="UP000002051"/>
    </source>
</evidence>
<evidence type="ECO:0000256" key="3">
    <source>
        <dbReference type="ARBA" id="ARBA00022679"/>
    </source>
</evidence>
<dbReference type="Pfam" id="PF00201">
    <property type="entry name" value="UDPGT"/>
    <property type="match status" value="1"/>
</dbReference>
<dbReference type="PROSITE" id="PS00375">
    <property type="entry name" value="UDPGT"/>
    <property type="match status" value="1"/>
</dbReference>
<dbReference type="Proteomes" id="UP000265566">
    <property type="component" value="Chromosome 6"/>
</dbReference>
<protein>
    <recommendedName>
        <fullName evidence="5">Glycosyltransferase</fullName>
        <ecNumber evidence="5">2.4.1.-</ecNumber>
    </recommendedName>
</protein>
<evidence type="ECO:0000256" key="2">
    <source>
        <dbReference type="ARBA" id="ARBA00022676"/>
    </source>
</evidence>
<dbReference type="PANTHER" id="PTHR11926">
    <property type="entry name" value="GLUCOSYL/GLUCURONOSYL TRANSFERASES"/>
    <property type="match status" value="1"/>
</dbReference>
<dbReference type="FunFam" id="3.40.50.2000:FF:000065">
    <property type="entry name" value="Glycosyltransferase"/>
    <property type="match status" value="1"/>
</dbReference>
<dbReference type="EMBL" id="CM001222">
    <property type="protein sequence ID" value="AES74850.1"/>
    <property type="molecule type" value="Genomic_DNA"/>
</dbReference>
<evidence type="ECO:0000313" key="6">
    <source>
        <dbReference type="EMBL" id="AES74850.1"/>
    </source>
</evidence>
<evidence type="ECO:0000313" key="7">
    <source>
        <dbReference type="EMBL" id="RHN50135.1"/>
    </source>
</evidence>
<reference evidence="6 9" key="2">
    <citation type="journal article" date="2014" name="BMC Genomics">
        <title>An improved genome release (version Mt4.0) for the model legume Medicago truncatula.</title>
        <authorList>
            <person name="Tang H."/>
            <person name="Krishnakumar V."/>
            <person name="Bidwell S."/>
            <person name="Rosen B."/>
            <person name="Chan A."/>
            <person name="Zhou S."/>
            <person name="Gentzbittel L."/>
            <person name="Childs K.L."/>
            <person name="Yandell M."/>
            <person name="Gundlach H."/>
            <person name="Mayer K.F."/>
            <person name="Schwartz D.C."/>
            <person name="Town C.D."/>
        </authorList>
    </citation>
    <scope>GENOME REANNOTATION</scope>
    <source>
        <strain evidence="6">A17</strain>
        <strain evidence="8 9">cv. Jemalong A17</strain>
    </source>
</reference>
<dbReference type="FunFam" id="3.40.50.2000:FF:000027">
    <property type="entry name" value="Glycosyltransferase"/>
    <property type="match status" value="1"/>
</dbReference>
<evidence type="ECO:0000256" key="4">
    <source>
        <dbReference type="RuleBase" id="RU003718"/>
    </source>
</evidence>
<keyword evidence="2 4" id="KW-0328">Glycosyltransferase</keyword>
<dbReference type="eggNOG" id="KOG1192">
    <property type="taxonomic scope" value="Eukaryota"/>
</dbReference>
<dbReference type="EMBL" id="PSQE01000006">
    <property type="protein sequence ID" value="RHN50135.1"/>
    <property type="molecule type" value="Genomic_DNA"/>
</dbReference>
<reference evidence="6 9" key="1">
    <citation type="journal article" date="2011" name="Nature">
        <title>The Medicago genome provides insight into the evolution of rhizobial symbioses.</title>
        <authorList>
            <person name="Young N.D."/>
            <person name="Debelle F."/>
            <person name="Oldroyd G.E."/>
            <person name="Geurts R."/>
            <person name="Cannon S.B."/>
            <person name="Udvardi M.K."/>
            <person name="Benedito V.A."/>
            <person name="Mayer K.F."/>
            <person name="Gouzy J."/>
            <person name="Schoof H."/>
            <person name="Van de Peer Y."/>
            <person name="Proost S."/>
            <person name="Cook D.R."/>
            <person name="Meyers B.C."/>
            <person name="Spannagl M."/>
            <person name="Cheung F."/>
            <person name="De Mita S."/>
            <person name="Krishnakumar V."/>
            <person name="Gundlach H."/>
            <person name="Zhou S."/>
            <person name="Mudge J."/>
            <person name="Bharti A.K."/>
            <person name="Murray J.D."/>
            <person name="Naoumkina M.A."/>
            <person name="Rosen B."/>
            <person name="Silverstein K.A."/>
            <person name="Tang H."/>
            <person name="Rombauts S."/>
            <person name="Zhao P.X."/>
            <person name="Zhou P."/>
            <person name="Barbe V."/>
            <person name="Bardou P."/>
            <person name="Bechner M."/>
            <person name="Bellec A."/>
            <person name="Berger A."/>
            <person name="Berges H."/>
            <person name="Bidwell S."/>
            <person name="Bisseling T."/>
            <person name="Choisne N."/>
            <person name="Couloux A."/>
            <person name="Denny R."/>
            <person name="Deshpande S."/>
            <person name="Dai X."/>
            <person name="Doyle J.J."/>
            <person name="Dudez A.M."/>
            <person name="Farmer A.D."/>
            <person name="Fouteau S."/>
            <person name="Franken C."/>
            <person name="Gibelin C."/>
            <person name="Gish J."/>
            <person name="Goldstein S."/>
            <person name="Gonzalez A.J."/>
            <person name="Green P.J."/>
            <person name="Hallab A."/>
            <person name="Hartog M."/>
            <person name="Hua A."/>
            <person name="Humphray S.J."/>
            <person name="Jeong D.H."/>
            <person name="Jing Y."/>
            <person name="Jocker A."/>
            <person name="Kenton S.M."/>
            <person name="Kim D.J."/>
            <person name="Klee K."/>
            <person name="Lai H."/>
            <person name="Lang C."/>
            <person name="Lin S."/>
            <person name="Macmil S.L."/>
            <person name="Magdelenat G."/>
            <person name="Matthews L."/>
            <person name="McCorrison J."/>
            <person name="Monaghan E.L."/>
            <person name="Mun J.H."/>
            <person name="Najar F.Z."/>
            <person name="Nicholson C."/>
            <person name="Noirot C."/>
            <person name="O'Bleness M."/>
            <person name="Paule C.R."/>
            <person name="Poulain J."/>
            <person name="Prion F."/>
            <person name="Qin B."/>
            <person name="Qu C."/>
            <person name="Retzel E.F."/>
            <person name="Riddle C."/>
            <person name="Sallet E."/>
            <person name="Samain S."/>
            <person name="Samson N."/>
            <person name="Sanders I."/>
            <person name="Saurat O."/>
            <person name="Scarpelli C."/>
            <person name="Schiex T."/>
            <person name="Segurens B."/>
            <person name="Severin A.J."/>
            <person name="Sherrier D.J."/>
            <person name="Shi R."/>
            <person name="Sims S."/>
            <person name="Singer S.R."/>
            <person name="Sinharoy S."/>
            <person name="Sterck L."/>
            <person name="Viollet A."/>
            <person name="Wang B.B."/>
            <person name="Wang K."/>
            <person name="Wang M."/>
            <person name="Wang X."/>
            <person name="Warfsmann J."/>
            <person name="Weissenbach J."/>
            <person name="White D.D."/>
            <person name="White J.D."/>
            <person name="Wiley G.B."/>
            <person name="Wincker P."/>
            <person name="Xing Y."/>
            <person name="Yang L."/>
            <person name="Yao Z."/>
            <person name="Ying F."/>
            <person name="Zhai J."/>
            <person name="Zhou L."/>
            <person name="Zuber A."/>
            <person name="Denarie J."/>
            <person name="Dixon R.A."/>
            <person name="May G.D."/>
            <person name="Schwartz D.C."/>
            <person name="Rogers J."/>
            <person name="Quetier F."/>
            <person name="Town C.D."/>
            <person name="Roe B.A."/>
        </authorList>
    </citation>
    <scope>NUCLEOTIDE SEQUENCE [LARGE SCALE GENOMIC DNA]</scope>
    <source>
        <strain evidence="6">A17</strain>
        <strain evidence="8 9">cv. Jemalong A17</strain>
    </source>
</reference>
<evidence type="ECO:0000313" key="8">
    <source>
        <dbReference type="EnsemblPlants" id="AES74850"/>
    </source>
</evidence>
<evidence type="ECO:0000256" key="1">
    <source>
        <dbReference type="ARBA" id="ARBA00009995"/>
    </source>
</evidence>
<accession>G7KLU4</accession>
<dbReference type="KEGG" id="mtr:11420064"/>
<dbReference type="CDD" id="cd03784">
    <property type="entry name" value="GT1_Gtf-like"/>
    <property type="match status" value="1"/>
</dbReference>
<dbReference type="PANTHER" id="PTHR11926:SF1188">
    <property type="entry name" value="FAMILY PROTEIN, PUTATIVE-RELATED"/>
    <property type="match status" value="1"/>
</dbReference>
<organism evidence="6 9">
    <name type="scientific">Medicago truncatula</name>
    <name type="common">Barrel medic</name>
    <name type="synonym">Medicago tribuloides</name>
    <dbReference type="NCBI Taxonomy" id="3880"/>
    <lineage>
        <taxon>Eukaryota</taxon>
        <taxon>Viridiplantae</taxon>
        <taxon>Streptophyta</taxon>
        <taxon>Embryophyta</taxon>
        <taxon>Tracheophyta</taxon>
        <taxon>Spermatophyta</taxon>
        <taxon>Magnoliopsida</taxon>
        <taxon>eudicotyledons</taxon>
        <taxon>Gunneridae</taxon>
        <taxon>Pentapetalae</taxon>
        <taxon>rosids</taxon>
        <taxon>fabids</taxon>
        <taxon>Fabales</taxon>
        <taxon>Fabaceae</taxon>
        <taxon>Papilionoideae</taxon>
        <taxon>50 kb inversion clade</taxon>
        <taxon>NPAAA clade</taxon>
        <taxon>Hologalegina</taxon>
        <taxon>IRL clade</taxon>
        <taxon>Trifolieae</taxon>
        <taxon>Medicago</taxon>
    </lineage>
</organism>
<dbReference type="PaxDb" id="3880-AES74850"/>
<dbReference type="Gene3D" id="3.40.50.2000">
    <property type="entry name" value="Glycogen Phosphorylase B"/>
    <property type="match status" value="2"/>
</dbReference>
<reference evidence="8" key="3">
    <citation type="submission" date="2015-04" db="UniProtKB">
        <authorList>
            <consortium name="EnsemblPlants"/>
        </authorList>
    </citation>
    <scope>IDENTIFICATION</scope>
    <source>
        <strain evidence="8">cv. Jemalong A17</strain>
    </source>
</reference>
<reference evidence="7" key="4">
    <citation type="journal article" date="2018" name="Nat. Plants">
        <title>Whole-genome landscape of Medicago truncatula symbiotic genes.</title>
        <authorList>
            <person name="Pecrix Y."/>
            <person name="Gamas P."/>
            <person name="Carrere S."/>
        </authorList>
    </citation>
    <scope>NUCLEOTIDE SEQUENCE</scope>
    <source>
        <tissue evidence="7">Leaves</tissue>
    </source>
</reference>
<dbReference type="HOGENOM" id="CLU_001724_0_0_1"/>
<name>G7KLU4_MEDTR</name>
<dbReference type="InterPro" id="IPR002213">
    <property type="entry name" value="UDP_glucos_trans"/>
</dbReference>
<dbReference type="Gramene" id="rna34390">
    <property type="protein sequence ID" value="RHN50135.1"/>
    <property type="gene ID" value="gene34390"/>
</dbReference>
<dbReference type="OrthoDB" id="5835829at2759"/>
<dbReference type="EnsemblPlants" id="AES74850">
    <property type="protein sequence ID" value="AES74850"/>
    <property type="gene ID" value="MTR_6g013900"/>
</dbReference>
<keyword evidence="3 4" id="KW-0808">Transferase</keyword>
<proteinExistence type="inferred from homology"/>
<dbReference type="GO" id="GO:0005737">
    <property type="term" value="C:cytoplasm"/>
    <property type="evidence" value="ECO:0000318"/>
    <property type="project" value="GO_Central"/>
</dbReference>
<dbReference type="InterPro" id="IPR035595">
    <property type="entry name" value="UDP_glycos_trans_CS"/>
</dbReference>
<dbReference type="AlphaFoldDB" id="G7KLU4"/>
<evidence type="ECO:0000256" key="5">
    <source>
        <dbReference type="RuleBase" id="RU362057"/>
    </source>
</evidence>
<dbReference type="GO" id="GO:0080043">
    <property type="term" value="F:quercetin 3-O-glucosyltransferase activity"/>
    <property type="evidence" value="ECO:0000318"/>
    <property type="project" value="GO_Central"/>
</dbReference>
<keyword evidence="9" id="KW-1185">Reference proteome</keyword>
<comment type="similarity">
    <text evidence="1 4">Belongs to the UDP-glycosyltransferase family.</text>
</comment>
<sequence length="483" mass="54482">MSNFAKTKPHAVLIPCPSQGHINALLKLGKLLHLRGFHITFVNTEYNHNCLLNSRGPNSLDGFTDFNFETIPNGFTTMETGDVFQDVHLFFQSIMMNFIQPFSELLTRLDASATADLIPPVTCIVSDCYMPFTVDAAEQRALPIVLFSPVSACCSLTTSHIPKLFQNGVLPLKDEIYLTDGYLDTEVDWIPGLKNFRLKDFPETIKIKDPNNLLIKFVSEMTDKCHRASAVILNTSNELESDIMNELYFIFPSLYTIGPLSSFINQSPQNHLASLNSNLWKEDTKCLEWLESKEPGSVVYVNFGSITVMTPDQLLEFAWGLADSKKPFLWIIRPDLVIGGSFILSSEFVNEISDRGLIASWCPQEQVLNHPSIGGFLTHCGWNSTTESICAGVPMLCWPFFGDQPANCRFICNKWEIGLEIDKDVKRDEVEKLVNELMVGEIGKKMRQKVMEFKKKVEEDTRPGGVSYKNLDKVIKDVLLKQN</sequence>
<dbReference type="EC" id="2.4.1.-" evidence="5"/>
<gene>
    <name evidence="8" type="primary">11420064</name>
    <name evidence="6" type="ordered locus">MTR_6g013900</name>
    <name evidence="7" type="ORF">MtrunA17_Chr6g0454121</name>
</gene>
<dbReference type="OMA" id="ELMASWC"/>
<dbReference type="GO" id="GO:0080044">
    <property type="term" value="F:quercetin 7-O-glucosyltransferase activity"/>
    <property type="evidence" value="ECO:0000318"/>
    <property type="project" value="GO_Central"/>
</dbReference>
<dbReference type="SUPFAM" id="SSF53756">
    <property type="entry name" value="UDP-Glycosyltransferase/glycogen phosphorylase"/>
    <property type="match status" value="1"/>
</dbReference>